<comment type="subcellular location">
    <subcellularLocation>
        <location evidence="1">Cell membrane</location>
        <topology evidence="1">Multi-pass membrane protein</topology>
    </subcellularLocation>
</comment>
<dbReference type="InterPro" id="IPR010432">
    <property type="entry name" value="RDD"/>
</dbReference>
<dbReference type="PANTHER" id="PTHR36115">
    <property type="entry name" value="PROLINE-RICH ANTIGEN HOMOLOG-RELATED"/>
    <property type="match status" value="1"/>
</dbReference>
<dbReference type="PANTHER" id="PTHR36115:SF4">
    <property type="entry name" value="MEMBRANE PROTEIN"/>
    <property type="match status" value="1"/>
</dbReference>
<dbReference type="RefSeq" id="WP_167032650.1">
    <property type="nucleotide sequence ID" value="NZ_CP050177.1"/>
</dbReference>
<feature type="domain" description="RDD" evidence="8">
    <location>
        <begin position="104"/>
        <end position="248"/>
    </location>
</feature>
<evidence type="ECO:0000313" key="10">
    <source>
        <dbReference type="Proteomes" id="UP000501179"/>
    </source>
</evidence>
<gene>
    <name evidence="9" type="ORF">HA039_22070</name>
</gene>
<sequence length="257" mass="27002">MSDDRPPPGQEPPDDDPFRKKPRESPSSGGPESGGPESPYGSPYGGAAGVPPPPPPEGSDPFGGPPGGGRYGGGGGGPYGGGGGPYGGDPLGGTDPYAGMPPLAPFGRRLTARIVDVLIIAIPVAVLSLAVGGFDTSTSNGHNEWNDFTDQVNTGRQWLWSLISLIAYVAYDTLMTRSRGQTVGKRWLKLRVAMLNNGAVPDTNASLLRALVLWLPALLCCFCLWWAIIILTIWTGRPYKQGLHDRVARTVVVSAAQ</sequence>
<proteinExistence type="predicted"/>
<organism evidence="9 10">
    <name type="scientific">Streptomyces liangshanensis</name>
    <dbReference type="NCBI Taxonomy" id="2717324"/>
    <lineage>
        <taxon>Bacteria</taxon>
        <taxon>Bacillati</taxon>
        <taxon>Actinomycetota</taxon>
        <taxon>Actinomycetes</taxon>
        <taxon>Kitasatosporales</taxon>
        <taxon>Streptomycetaceae</taxon>
        <taxon>Streptomyces</taxon>
    </lineage>
</organism>
<evidence type="ECO:0000256" key="7">
    <source>
        <dbReference type="SAM" id="Phobius"/>
    </source>
</evidence>
<evidence type="ECO:0000259" key="8">
    <source>
        <dbReference type="Pfam" id="PF06271"/>
    </source>
</evidence>
<feature type="transmembrane region" description="Helical" evidence="7">
    <location>
        <begin position="211"/>
        <end position="234"/>
    </location>
</feature>
<feature type="transmembrane region" description="Helical" evidence="7">
    <location>
        <begin position="154"/>
        <end position="171"/>
    </location>
</feature>
<evidence type="ECO:0000256" key="5">
    <source>
        <dbReference type="ARBA" id="ARBA00023136"/>
    </source>
</evidence>
<dbReference type="Pfam" id="PF06271">
    <property type="entry name" value="RDD"/>
    <property type="match status" value="1"/>
</dbReference>
<feature type="compositionally biased region" description="Gly residues" evidence="6">
    <location>
        <begin position="65"/>
        <end position="91"/>
    </location>
</feature>
<keyword evidence="3 7" id="KW-0812">Transmembrane</keyword>
<dbReference type="KEGG" id="slia:HA039_22070"/>
<keyword evidence="10" id="KW-1185">Reference proteome</keyword>
<dbReference type="GO" id="GO:0005886">
    <property type="term" value="C:plasma membrane"/>
    <property type="evidence" value="ECO:0007669"/>
    <property type="project" value="UniProtKB-SubCell"/>
</dbReference>
<feature type="compositionally biased region" description="Low complexity" evidence="6">
    <location>
        <begin position="25"/>
        <end position="42"/>
    </location>
</feature>
<accession>A0A6G9H250</accession>
<feature type="region of interest" description="Disordered" evidence="6">
    <location>
        <begin position="1"/>
        <end position="93"/>
    </location>
</feature>
<keyword evidence="5 7" id="KW-0472">Membrane</keyword>
<evidence type="ECO:0000256" key="1">
    <source>
        <dbReference type="ARBA" id="ARBA00004651"/>
    </source>
</evidence>
<evidence type="ECO:0000256" key="3">
    <source>
        <dbReference type="ARBA" id="ARBA00022692"/>
    </source>
</evidence>
<reference evidence="9 10" key="1">
    <citation type="submission" date="2020-03" db="EMBL/GenBank/DDBJ databases">
        <title>A novel species.</title>
        <authorList>
            <person name="Gao J."/>
        </authorList>
    </citation>
    <scope>NUCLEOTIDE SEQUENCE [LARGE SCALE GENOMIC DNA]</scope>
    <source>
        <strain evidence="9 10">QMT-12</strain>
    </source>
</reference>
<protein>
    <submittedName>
        <fullName evidence="9">RDD family protein</fullName>
    </submittedName>
</protein>
<dbReference type="EMBL" id="CP050177">
    <property type="protein sequence ID" value="QIQ04613.1"/>
    <property type="molecule type" value="Genomic_DNA"/>
</dbReference>
<dbReference type="AlphaFoldDB" id="A0A6G9H250"/>
<evidence type="ECO:0000256" key="4">
    <source>
        <dbReference type="ARBA" id="ARBA00022989"/>
    </source>
</evidence>
<dbReference type="Proteomes" id="UP000501179">
    <property type="component" value="Chromosome"/>
</dbReference>
<evidence type="ECO:0000256" key="2">
    <source>
        <dbReference type="ARBA" id="ARBA00022475"/>
    </source>
</evidence>
<feature type="transmembrane region" description="Helical" evidence="7">
    <location>
        <begin position="114"/>
        <end position="134"/>
    </location>
</feature>
<keyword evidence="4 7" id="KW-1133">Transmembrane helix</keyword>
<dbReference type="InterPro" id="IPR051791">
    <property type="entry name" value="Pra-immunoreactive"/>
</dbReference>
<keyword evidence="2" id="KW-1003">Cell membrane</keyword>
<name>A0A6G9H250_9ACTN</name>
<evidence type="ECO:0000313" key="9">
    <source>
        <dbReference type="EMBL" id="QIQ04613.1"/>
    </source>
</evidence>
<evidence type="ECO:0000256" key="6">
    <source>
        <dbReference type="SAM" id="MobiDB-lite"/>
    </source>
</evidence>